<reference evidence="3 4" key="1">
    <citation type="journal article" date="2013" name="Int. J. Syst. Evol. Microbiol.">
        <title>Aquimarina gracilis sp. nov., isolated from the gut microflora of a mussel, Mytilus coruscus, and emended description of Aquimarina spongiae.</title>
        <authorList>
            <person name="Park S.C."/>
            <person name="Choe H.N."/>
            <person name="Baik K.S."/>
            <person name="Seong C.N."/>
        </authorList>
    </citation>
    <scope>NUCLEOTIDE SEQUENCE [LARGE SCALE GENOMIC DNA]</scope>
    <source>
        <strain evidence="3 4">PSC32</strain>
    </source>
</reference>
<feature type="region of interest" description="Disordered" evidence="1">
    <location>
        <begin position="24"/>
        <end position="46"/>
    </location>
</feature>
<dbReference type="Proteomes" id="UP001327027">
    <property type="component" value="Unassembled WGS sequence"/>
</dbReference>
<keyword evidence="2" id="KW-0732">Signal</keyword>
<gene>
    <name evidence="3" type="ORF">U6A24_11520</name>
</gene>
<evidence type="ECO:0000256" key="2">
    <source>
        <dbReference type="SAM" id="SignalP"/>
    </source>
</evidence>
<evidence type="ECO:0008006" key="5">
    <source>
        <dbReference type="Google" id="ProtNLM"/>
    </source>
</evidence>
<dbReference type="InterPro" id="IPR036909">
    <property type="entry name" value="Cyt_c-like_dom_sf"/>
</dbReference>
<evidence type="ECO:0000313" key="4">
    <source>
        <dbReference type="Proteomes" id="UP001327027"/>
    </source>
</evidence>
<dbReference type="EMBL" id="JAYKLX010000005">
    <property type="protein sequence ID" value="MEB3346094.1"/>
    <property type="molecule type" value="Genomic_DNA"/>
</dbReference>
<sequence>MKSTLRNCLLVLIAVLCFNCSSDDSSDPMSGPDPDPDTNPNPDKITTYNADVKAIIDAQCVRCHTDPPVEGAPFPMRTYQETLIAVDRDLVLRMISTSINNVMPPSGRLPQETIDIILDWEADGFLEE</sequence>
<dbReference type="RefSeq" id="WP_324180123.1">
    <property type="nucleotide sequence ID" value="NZ_BAABAW010000006.1"/>
</dbReference>
<feature type="signal peptide" evidence="2">
    <location>
        <begin position="1"/>
        <end position="22"/>
    </location>
</feature>
<organism evidence="3 4">
    <name type="scientific">Aquimarina gracilis</name>
    <dbReference type="NCBI Taxonomy" id="874422"/>
    <lineage>
        <taxon>Bacteria</taxon>
        <taxon>Pseudomonadati</taxon>
        <taxon>Bacteroidota</taxon>
        <taxon>Flavobacteriia</taxon>
        <taxon>Flavobacteriales</taxon>
        <taxon>Flavobacteriaceae</taxon>
        <taxon>Aquimarina</taxon>
    </lineage>
</organism>
<evidence type="ECO:0000256" key="1">
    <source>
        <dbReference type="SAM" id="MobiDB-lite"/>
    </source>
</evidence>
<name>A0ABU5ZW42_9FLAO</name>
<proteinExistence type="predicted"/>
<feature type="chain" id="PRO_5045529993" description="Cytochrome c domain-containing protein" evidence="2">
    <location>
        <begin position="23"/>
        <end position="128"/>
    </location>
</feature>
<protein>
    <recommendedName>
        <fullName evidence="5">Cytochrome c domain-containing protein</fullName>
    </recommendedName>
</protein>
<accession>A0ABU5ZW42</accession>
<dbReference type="SUPFAM" id="SSF46626">
    <property type="entry name" value="Cytochrome c"/>
    <property type="match status" value="1"/>
</dbReference>
<evidence type="ECO:0000313" key="3">
    <source>
        <dbReference type="EMBL" id="MEB3346094.1"/>
    </source>
</evidence>
<comment type="caution">
    <text evidence="3">The sequence shown here is derived from an EMBL/GenBank/DDBJ whole genome shotgun (WGS) entry which is preliminary data.</text>
</comment>
<keyword evidence="4" id="KW-1185">Reference proteome</keyword>